<organism evidence="1 3">
    <name type="scientific">Athelia psychrophila</name>
    <dbReference type="NCBI Taxonomy" id="1759441"/>
    <lineage>
        <taxon>Eukaryota</taxon>
        <taxon>Fungi</taxon>
        <taxon>Dikarya</taxon>
        <taxon>Basidiomycota</taxon>
        <taxon>Agaricomycotina</taxon>
        <taxon>Agaricomycetes</taxon>
        <taxon>Agaricomycetidae</taxon>
        <taxon>Atheliales</taxon>
        <taxon>Atheliaceae</taxon>
        <taxon>Athelia</taxon>
    </lineage>
</organism>
<dbReference type="Proteomes" id="UP000076532">
    <property type="component" value="Unassembled WGS sequence"/>
</dbReference>
<dbReference type="EMBL" id="KV417841">
    <property type="protein sequence ID" value="KZP05408.1"/>
    <property type="molecule type" value="Genomic_DNA"/>
</dbReference>
<accession>A0A167VV81</accession>
<evidence type="ECO:0000313" key="2">
    <source>
        <dbReference type="EMBL" id="KZP08705.1"/>
    </source>
</evidence>
<dbReference type="EMBL" id="KV417715">
    <property type="protein sequence ID" value="KZP08705.1"/>
    <property type="molecule type" value="Genomic_DNA"/>
</dbReference>
<name>A0A167VV81_9AGAM</name>
<evidence type="ECO:0000313" key="1">
    <source>
        <dbReference type="EMBL" id="KZP05408.1"/>
    </source>
</evidence>
<sequence length="135" mass="14733">MPREATAKGVRKKKSSKKKASQSLHCDLCAAPIESLSWVCEPCKAWCRNAPVWRKASRCCAGCDRPIVRFSYCKVCLLGAKEVLEQHARESREGEAGVGGGMSGRRALSLLSKPTTDGIIVGQEVEFEGTVMGRY</sequence>
<evidence type="ECO:0000313" key="3">
    <source>
        <dbReference type="Proteomes" id="UP000076532"/>
    </source>
</evidence>
<reference evidence="1 3" key="1">
    <citation type="journal article" date="2016" name="Mol. Biol. Evol.">
        <title>Comparative Genomics of Early-Diverging Mushroom-Forming Fungi Provides Insights into the Origins of Lignocellulose Decay Capabilities.</title>
        <authorList>
            <person name="Nagy L.G."/>
            <person name="Riley R."/>
            <person name="Tritt A."/>
            <person name="Adam C."/>
            <person name="Daum C."/>
            <person name="Floudas D."/>
            <person name="Sun H."/>
            <person name="Yadav J.S."/>
            <person name="Pangilinan J."/>
            <person name="Larsson K.H."/>
            <person name="Matsuura K."/>
            <person name="Barry K."/>
            <person name="Labutti K."/>
            <person name="Kuo R."/>
            <person name="Ohm R.A."/>
            <person name="Bhattacharya S.S."/>
            <person name="Shirouzu T."/>
            <person name="Yoshinaga Y."/>
            <person name="Martin F.M."/>
            <person name="Grigoriev I.V."/>
            <person name="Hibbett D.S."/>
        </authorList>
    </citation>
    <scope>NUCLEOTIDE SEQUENCE [LARGE SCALE GENOMIC DNA]</scope>
    <source>
        <strain evidence="1 3">CBS 109695</strain>
    </source>
</reference>
<dbReference type="AlphaFoldDB" id="A0A167VV81"/>
<keyword evidence="3" id="KW-1185">Reference proteome</keyword>
<protein>
    <submittedName>
        <fullName evidence="1">Uncharacterized protein</fullName>
    </submittedName>
</protein>
<proteinExistence type="predicted"/>
<gene>
    <name evidence="2" type="ORF">FIBSPDRAFT_938816</name>
    <name evidence="1" type="ORF">FIBSPDRAFT_940469</name>
</gene>